<evidence type="ECO:0000313" key="12">
    <source>
        <dbReference type="Proteomes" id="UP000006727"/>
    </source>
</evidence>
<dbReference type="GO" id="GO:0006869">
    <property type="term" value="P:lipid transport"/>
    <property type="evidence" value="ECO:0007669"/>
    <property type="project" value="UniProtKB-KW"/>
</dbReference>
<keyword evidence="4" id="KW-0446">Lipid-binding</keyword>
<keyword evidence="7" id="KW-1133">Transmembrane helix</keyword>
<evidence type="ECO:0000259" key="9">
    <source>
        <dbReference type="PROSITE" id="PS51847"/>
    </source>
</evidence>
<dbReference type="Proteomes" id="UP000006727">
    <property type="component" value="Chromosome 18"/>
</dbReference>
<dbReference type="PANTHER" id="PTHR47042:SF4">
    <property type="entry name" value="OS02G0313700 PROTEIN"/>
    <property type="match status" value="1"/>
</dbReference>
<dbReference type="CDD" id="cd00030">
    <property type="entry name" value="C2"/>
    <property type="match status" value="1"/>
</dbReference>
<evidence type="ECO:0000256" key="4">
    <source>
        <dbReference type="ARBA" id="ARBA00023121"/>
    </source>
</evidence>
<feature type="compositionally biased region" description="Polar residues" evidence="6">
    <location>
        <begin position="524"/>
        <end position="538"/>
    </location>
</feature>
<dbReference type="InterPro" id="IPR052847">
    <property type="entry name" value="Ext_Synaptotagmin/KAHRP-like"/>
</dbReference>
<feature type="region of interest" description="Disordered" evidence="6">
    <location>
        <begin position="463"/>
        <end position="549"/>
    </location>
</feature>
<dbReference type="PaxDb" id="3218-PP1S328_47V6.1"/>
<evidence type="ECO:0000256" key="2">
    <source>
        <dbReference type="ARBA" id="ARBA00022448"/>
    </source>
</evidence>
<protein>
    <recommendedName>
        <fullName evidence="13">C2 domain-containing protein</fullName>
    </recommendedName>
</protein>
<name>A0A2K1J1H4_PHYPA</name>
<dbReference type="EnsemblPlants" id="Pp3c18_18010V3.1">
    <property type="protein sequence ID" value="Pp3c18_18010V3.1"/>
    <property type="gene ID" value="Pp3c18_18010"/>
</dbReference>
<feature type="compositionally biased region" description="Polar residues" evidence="6">
    <location>
        <begin position="491"/>
        <end position="500"/>
    </location>
</feature>
<feature type="domain" description="SMP-LTD" evidence="9">
    <location>
        <begin position="92"/>
        <end position="284"/>
    </location>
</feature>
<proteinExistence type="predicted"/>
<evidence type="ECO:0000256" key="7">
    <source>
        <dbReference type="SAM" id="Phobius"/>
    </source>
</evidence>
<dbReference type="EMBL" id="ABEU02000018">
    <property type="protein sequence ID" value="PNR35372.1"/>
    <property type="molecule type" value="Genomic_DNA"/>
</dbReference>
<feature type="domain" description="C2" evidence="8">
    <location>
        <begin position="296"/>
        <end position="410"/>
    </location>
</feature>
<feature type="compositionally biased region" description="Basic and acidic residues" evidence="6">
    <location>
        <begin position="501"/>
        <end position="523"/>
    </location>
</feature>
<dbReference type="EnsemblPlants" id="Pp3c18_18010V3.5">
    <property type="protein sequence ID" value="Pp3c18_18010V3.5"/>
    <property type="gene ID" value="Pp3c18_18010"/>
</dbReference>
<evidence type="ECO:0000313" key="11">
    <source>
        <dbReference type="EnsemblPlants" id="Pp3c18_18010V3.1"/>
    </source>
</evidence>
<evidence type="ECO:0008006" key="13">
    <source>
        <dbReference type="Google" id="ProtNLM"/>
    </source>
</evidence>
<dbReference type="InterPro" id="IPR031468">
    <property type="entry name" value="SMP_LBD"/>
</dbReference>
<keyword evidence="3" id="KW-0445">Lipid transport</keyword>
<dbReference type="PRINTS" id="PR00360">
    <property type="entry name" value="C2DOMAIN"/>
</dbReference>
<organism evidence="10">
    <name type="scientific">Physcomitrium patens</name>
    <name type="common">Spreading-leaved earth moss</name>
    <name type="synonym">Physcomitrella patens</name>
    <dbReference type="NCBI Taxonomy" id="3218"/>
    <lineage>
        <taxon>Eukaryota</taxon>
        <taxon>Viridiplantae</taxon>
        <taxon>Streptophyta</taxon>
        <taxon>Embryophyta</taxon>
        <taxon>Bryophyta</taxon>
        <taxon>Bryophytina</taxon>
        <taxon>Bryopsida</taxon>
        <taxon>Funariidae</taxon>
        <taxon>Funariales</taxon>
        <taxon>Funariaceae</taxon>
        <taxon>Physcomitrium</taxon>
    </lineage>
</organism>
<keyword evidence="12" id="KW-1185">Reference proteome</keyword>
<dbReference type="InterPro" id="IPR000008">
    <property type="entry name" value="C2_dom"/>
</dbReference>
<reference evidence="10 12" key="1">
    <citation type="journal article" date="2008" name="Science">
        <title>The Physcomitrella genome reveals evolutionary insights into the conquest of land by plants.</title>
        <authorList>
            <person name="Rensing S."/>
            <person name="Lang D."/>
            <person name="Zimmer A."/>
            <person name="Terry A."/>
            <person name="Salamov A."/>
            <person name="Shapiro H."/>
            <person name="Nishiyama T."/>
            <person name="Perroud P.-F."/>
            <person name="Lindquist E."/>
            <person name="Kamisugi Y."/>
            <person name="Tanahashi T."/>
            <person name="Sakakibara K."/>
            <person name="Fujita T."/>
            <person name="Oishi K."/>
            <person name="Shin-I T."/>
            <person name="Kuroki Y."/>
            <person name="Toyoda A."/>
            <person name="Suzuki Y."/>
            <person name="Hashimoto A."/>
            <person name="Yamaguchi K."/>
            <person name="Sugano A."/>
            <person name="Kohara Y."/>
            <person name="Fujiyama A."/>
            <person name="Anterola A."/>
            <person name="Aoki S."/>
            <person name="Ashton N."/>
            <person name="Barbazuk W.B."/>
            <person name="Barker E."/>
            <person name="Bennetzen J."/>
            <person name="Bezanilla M."/>
            <person name="Blankenship R."/>
            <person name="Cho S.H."/>
            <person name="Dutcher S."/>
            <person name="Estelle M."/>
            <person name="Fawcett J.A."/>
            <person name="Gundlach H."/>
            <person name="Hanada K."/>
            <person name="Heyl A."/>
            <person name="Hicks K.A."/>
            <person name="Hugh J."/>
            <person name="Lohr M."/>
            <person name="Mayer K."/>
            <person name="Melkozernov A."/>
            <person name="Murata T."/>
            <person name="Nelson D."/>
            <person name="Pils B."/>
            <person name="Prigge M."/>
            <person name="Reiss B."/>
            <person name="Renner T."/>
            <person name="Rombauts S."/>
            <person name="Rushton P."/>
            <person name="Sanderfoot A."/>
            <person name="Schween G."/>
            <person name="Shiu S.-H."/>
            <person name="Stueber K."/>
            <person name="Theodoulou F.L."/>
            <person name="Tu H."/>
            <person name="Van de Peer Y."/>
            <person name="Verrier P.J."/>
            <person name="Waters E."/>
            <person name="Wood A."/>
            <person name="Yang L."/>
            <person name="Cove D."/>
            <person name="Cuming A."/>
            <person name="Hasebe M."/>
            <person name="Lucas S."/>
            <person name="Mishler D.B."/>
            <person name="Reski R."/>
            <person name="Grigoriev I."/>
            <person name="Quatrano R.S."/>
            <person name="Boore J.L."/>
        </authorList>
    </citation>
    <scope>NUCLEOTIDE SEQUENCE [LARGE SCALE GENOMIC DNA]</scope>
    <source>
        <strain evidence="11 12">cv. Gransden 2004</strain>
    </source>
</reference>
<dbReference type="Pfam" id="PF00168">
    <property type="entry name" value="C2"/>
    <property type="match status" value="1"/>
</dbReference>
<comment type="subcellular location">
    <subcellularLocation>
        <location evidence="1">Membrane</location>
    </subcellularLocation>
</comment>
<dbReference type="Gene3D" id="2.60.40.150">
    <property type="entry name" value="C2 domain"/>
    <property type="match status" value="1"/>
</dbReference>
<keyword evidence="2" id="KW-0813">Transport</keyword>
<dbReference type="SMART" id="SM00239">
    <property type="entry name" value="C2"/>
    <property type="match status" value="1"/>
</dbReference>
<dbReference type="AlphaFoldDB" id="A0A2K1J1H4"/>
<feature type="transmembrane region" description="Helical" evidence="7">
    <location>
        <begin position="34"/>
        <end position="63"/>
    </location>
</feature>
<dbReference type="SUPFAM" id="SSF49562">
    <property type="entry name" value="C2 domain (Calcium/lipid-binding domain, CaLB)"/>
    <property type="match status" value="1"/>
</dbReference>
<dbReference type="STRING" id="3218.A0A2K1J1H4"/>
<reference evidence="11" key="3">
    <citation type="submission" date="2020-12" db="UniProtKB">
        <authorList>
            <consortium name="EnsemblPlants"/>
        </authorList>
    </citation>
    <scope>IDENTIFICATION</scope>
</reference>
<dbReference type="Gramene" id="Pp3c18_18010V3.1">
    <property type="protein sequence ID" value="Pp3c18_18010V3.1"/>
    <property type="gene ID" value="Pp3c18_18010"/>
</dbReference>
<evidence type="ECO:0000256" key="3">
    <source>
        <dbReference type="ARBA" id="ARBA00023055"/>
    </source>
</evidence>
<dbReference type="PANTHER" id="PTHR47042">
    <property type="entry name" value="C2 DOMAIN-CONTAINING PROTEIN-LIKE"/>
    <property type="match status" value="1"/>
</dbReference>
<gene>
    <name evidence="10" type="ORF">PHYPA_023272</name>
</gene>
<keyword evidence="5 7" id="KW-0472">Membrane</keyword>
<dbReference type="EnsemblPlants" id="Pp3c18_18010V3.7">
    <property type="protein sequence ID" value="Pp3c18_18010V3.7"/>
    <property type="gene ID" value="Pp3c18_18010"/>
</dbReference>
<evidence type="ECO:0000256" key="5">
    <source>
        <dbReference type="ARBA" id="ARBA00023136"/>
    </source>
</evidence>
<sequence length="597" mass="66948">MDNGVKKNRWVLPWLEMGRRLWEYLLDWPFMCHIGLVLLVAWIVSFVGLNVALVCALGFLYLYQIEHRQRRRLNWRIRYEEREKANKTRIAEGETVHWMNQILEKTWPIFLKDITSILLVPLTSMLDQFKPWIAKKVIVQNLTLGNTPPRITMIRILDTPVDGDDLAIEASMEWMAAKDMSAVVDVKPLRRLGWGMSATFHLCNLRFEGKAKVGVKLKAGWPMIERIRICFGTAPLIDMAARPISNSSFDVTELPGISQFTDRLLADVLTRSLVEPSMVEIDMEKLMRDVMRPKGPAGDDWCTIRDNSPKTNVVLEVLEAKDLRVGDINGYSDPYVKVGFGNQRGKTKVKWKTLNPTWNETLNFMIPSGQPPNTILLIVRDKDPIFDDKLGHCEVEISQYRDGKRHDFWLPLEKVKTGRIHLAITVTDNLTASQGSKEASNNNSITVASAEPQLTQEFHKSVSCDMPLSPGKGPTQPPVASPNAKPEGLSSGISRNLTSSRKIETPPRLSDIEKSSTSGEEHSPMTSPQLKSPPSSTPMEAEAAGNSRGETTKFIDVGFGEIGAVKVCQFKNVGPCQRPAIAGTEHCEDISYSSEEE</sequence>
<dbReference type="Gramene" id="Pp3c18_18010V3.5">
    <property type="protein sequence ID" value="Pp3c18_18010V3.5"/>
    <property type="gene ID" value="Pp3c18_18010"/>
</dbReference>
<dbReference type="InterPro" id="IPR035892">
    <property type="entry name" value="C2_domain_sf"/>
</dbReference>
<dbReference type="CDD" id="cd21669">
    <property type="entry name" value="SMP_SF"/>
    <property type="match status" value="1"/>
</dbReference>
<dbReference type="FunCoup" id="A0A2K1J1H4">
    <property type="interactions" value="1332"/>
</dbReference>
<dbReference type="GO" id="GO:0016020">
    <property type="term" value="C:membrane"/>
    <property type="evidence" value="ECO:0007669"/>
    <property type="project" value="UniProtKB-SubCell"/>
</dbReference>
<dbReference type="PROSITE" id="PS50004">
    <property type="entry name" value="C2"/>
    <property type="match status" value="1"/>
</dbReference>
<keyword evidence="7" id="KW-0812">Transmembrane</keyword>
<evidence type="ECO:0000259" key="8">
    <source>
        <dbReference type="PROSITE" id="PS50004"/>
    </source>
</evidence>
<reference evidence="10 12" key="2">
    <citation type="journal article" date="2018" name="Plant J.">
        <title>The Physcomitrella patens chromosome-scale assembly reveals moss genome structure and evolution.</title>
        <authorList>
            <person name="Lang D."/>
            <person name="Ullrich K.K."/>
            <person name="Murat F."/>
            <person name="Fuchs J."/>
            <person name="Jenkins J."/>
            <person name="Haas F.B."/>
            <person name="Piednoel M."/>
            <person name="Gundlach H."/>
            <person name="Van Bel M."/>
            <person name="Meyberg R."/>
            <person name="Vives C."/>
            <person name="Morata J."/>
            <person name="Symeonidi A."/>
            <person name="Hiss M."/>
            <person name="Muchero W."/>
            <person name="Kamisugi Y."/>
            <person name="Saleh O."/>
            <person name="Blanc G."/>
            <person name="Decker E.L."/>
            <person name="van Gessel N."/>
            <person name="Grimwood J."/>
            <person name="Hayes R.D."/>
            <person name="Graham S.W."/>
            <person name="Gunter L.E."/>
            <person name="McDaniel S.F."/>
            <person name="Hoernstein S.N.W."/>
            <person name="Larsson A."/>
            <person name="Li F.W."/>
            <person name="Perroud P.F."/>
            <person name="Phillips J."/>
            <person name="Ranjan P."/>
            <person name="Rokshar D.S."/>
            <person name="Rothfels C.J."/>
            <person name="Schneider L."/>
            <person name="Shu S."/>
            <person name="Stevenson D.W."/>
            <person name="Thummler F."/>
            <person name="Tillich M."/>
            <person name="Villarreal Aguilar J.C."/>
            <person name="Widiez T."/>
            <person name="Wong G.K."/>
            <person name="Wymore A."/>
            <person name="Zhang Y."/>
            <person name="Zimmer A.D."/>
            <person name="Quatrano R.S."/>
            <person name="Mayer K.F.X."/>
            <person name="Goodstein D."/>
            <person name="Casacuberta J.M."/>
            <person name="Vandepoele K."/>
            <person name="Reski R."/>
            <person name="Cuming A.C."/>
            <person name="Tuskan G.A."/>
            <person name="Maumus F."/>
            <person name="Salse J."/>
            <person name="Schmutz J."/>
            <person name="Rensing S.A."/>
        </authorList>
    </citation>
    <scope>NUCLEOTIDE SEQUENCE [LARGE SCALE GENOMIC DNA]</scope>
    <source>
        <strain evidence="11 12">cv. Gransden 2004</strain>
    </source>
</reference>
<evidence type="ECO:0000313" key="10">
    <source>
        <dbReference type="EMBL" id="PNR35372.1"/>
    </source>
</evidence>
<dbReference type="Gramene" id="Pp3c18_18010V3.7">
    <property type="protein sequence ID" value="Pp3c18_18010V3.7"/>
    <property type="gene ID" value="Pp3c18_18010"/>
</dbReference>
<evidence type="ECO:0000256" key="6">
    <source>
        <dbReference type="SAM" id="MobiDB-lite"/>
    </source>
</evidence>
<dbReference type="InParanoid" id="A0A2K1J1H4"/>
<accession>A0A2K1J1H4</accession>
<dbReference type="GO" id="GO:0008289">
    <property type="term" value="F:lipid binding"/>
    <property type="evidence" value="ECO:0007669"/>
    <property type="project" value="UniProtKB-KW"/>
</dbReference>
<dbReference type="PROSITE" id="PS51847">
    <property type="entry name" value="SMP"/>
    <property type="match status" value="1"/>
</dbReference>
<evidence type="ECO:0000256" key="1">
    <source>
        <dbReference type="ARBA" id="ARBA00004370"/>
    </source>
</evidence>